<dbReference type="InterPro" id="IPR032524">
    <property type="entry name" value="ABC_tran_C"/>
</dbReference>
<dbReference type="Gene3D" id="3.40.50.300">
    <property type="entry name" value="P-loop containing nucleotide triphosphate hydrolases"/>
    <property type="match status" value="2"/>
</dbReference>
<evidence type="ECO:0000256" key="1">
    <source>
        <dbReference type="ARBA" id="ARBA00022737"/>
    </source>
</evidence>
<evidence type="ECO:0000256" key="5">
    <source>
        <dbReference type="SAM" id="MobiDB-lite"/>
    </source>
</evidence>
<evidence type="ECO:0000313" key="7">
    <source>
        <dbReference type="EMBL" id="EOS56226.1"/>
    </source>
</evidence>
<dbReference type="InterPro" id="IPR003439">
    <property type="entry name" value="ABC_transporter-like_ATP-bd"/>
</dbReference>
<dbReference type="GO" id="GO:0005524">
    <property type="term" value="F:ATP binding"/>
    <property type="evidence" value="ECO:0007669"/>
    <property type="project" value="UniProtKB-KW"/>
</dbReference>
<dbReference type="PATRIC" id="fig|1235795.3.peg.2256"/>
<dbReference type="PROSITE" id="PS00211">
    <property type="entry name" value="ABC_TRANSPORTER_1"/>
    <property type="match status" value="1"/>
</dbReference>
<dbReference type="PANTHER" id="PTHR42855">
    <property type="entry name" value="ABC TRANSPORTER ATP-BINDING SUBUNIT"/>
    <property type="match status" value="1"/>
</dbReference>
<proteinExistence type="predicted"/>
<organism evidence="7 8">
    <name type="scientific">Paenibacillus barengoltzii G22</name>
    <dbReference type="NCBI Taxonomy" id="1235795"/>
    <lineage>
        <taxon>Bacteria</taxon>
        <taxon>Bacillati</taxon>
        <taxon>Bacillota</taxon>
        <taxon>Bacilli</taxon>
        <taxon>Bacillales</taxon>
        <taxon>Paenibacillaceae</taxon>
        <taxon>Paenibacillus</taxon>
    </lineage>
</organism>
<dbReference type="Pfam" id="PF16326">
    <property type="entry name" value="ABC_tran_CTD"/>
    <property type="match status" value="1"/>
</dbReference>
<feature type="coiled-coil region" evidence="4">
    <location>
        <begin position="592"/>
        <end position="643"/>
    </location>
</feature>
<feature type="domain" description="ABC transporter" evidence="6">
    <location>
        <begin position="4"/>
        <end position="255"/>
    </location>
</feature>
<evidence type="ECO:0000256" key="2">
    <source>
        <dbReference type="ARBA" id="ARBA00022741"/>
    </source>
</evidence>
<dbReference type="CDD" id="cd03221">
    <property type="entry name" value="ABCF_EF-3"/>
    <property type="match status" value="2"/>
</dbReference>
<keyword evidence="4" id="KW-0175">Coiled coil</keyword>
<dbReference type="PANTHER" id="PTHR42855:SF1">
    <property type="entry name" value="ABC TRANSPORTER DOMAIN-CONTAINING PROTEIN"/>
    <property type="match status" value="1"/>
</dbReference>
<dbReference type="InterPro" id="IPR051309">
    <property type="entry name" value="ABCF_ATPase"/>
</dbReference>
<dbReference type="InterPro" id="IPR027417">
    <property type="entry name" value="P-loop_NTPase"/>
</dbReference>
<accession>R9LCX4</accession>
<dbReference type="EMBL" id="ASSZ01000020">
    <property type="protein sequence ID" value="EOS56226.1"/>
    <property type="molecule type" value="Genomic_DNA"/>
</dbReference>
<comment type="caution">
    <text evidence="7">The sequence shown here is derived from an EMBL/GenBank/DDBJ whole genome shotgun (WGS) entry which is preliminary data.</text>
</comment>
<dbReference type="SUPFAM" id="SSF52540">
    <property type="entry name" value="P-loop containing nucleoside triphosphate hydrolases"/>
    <property type="match status" value="2"/>
</dbReference>
<dbReference type="GeneID" id="43345292"/>
<dbReference type="GO" id="GO:0003677">
    <property type="term" value="F:DNA binding"/>
    <property type="evidence" value="ECO:0007669"/>
    <property type="project" value="InterPro"/>
</dbReference>
<protein>
    <submittedName>
        <fullName evidence="7">ATP-binding cassette, subfamily F, uup</fullName>
    </submittedName>
</protein>
<name>R9LCX4_9BACL</name>
<reference evidence="7 8" key="1">
    <citation type="submission" date="2013-04" db="EMBL/GenBank/DDBJ databases">
        <title>The Genome Sequence of Paenibacillus barengoltzii G22.</title>
        <authorList>
            <consortium name="The Broad Institute Genomics Platform"/>
            <consortium name="The Broad Institute Genome Sequencing Center for Infectious Disease"/>
            <person name="Earl A."/>
            <person name="Xavier R."/>
            <person name="Elson C."/>
            <person name="Duck W."/>
            <person name="Walker B."/>
            <person name="Young S."/>
            <person name="Zeng Q."/>
            <person name="Gargeya S."/>
            <person name="Fitzgerald M."/>
            <person name="Haas B."/>
            <person name="Abouelleil A."/>
            <person name="Allen A.W."/>
            <person name="Alvarado L."/>
            <person name="Arachchi H.M."/>
            <person name="Berlin A.M."/>
            <person name="Chapman S.B."/>
            <person name="Gainer-Dewar J."/>
            <person name="Goldberg J."/>
            <person name="Griggs A."/>
            <person name="Gujja S."/>
            <person name="Hansen M."/>
            <person name="Howarth C."/>
            <person name="Imamovic A."/>
            <person name="Ireland A."/>
            <person name="Larimer J."/>
            <person name="McCowan C."/>
            <person name="Murphy C."/>
            <person name="Pearson M."/>
            <person name="Poon T.W."/>
            <person name="Priest M."/>
            <person name="Roberts A."/>
            <person name="Saif S."/>
            <person name="Shea T."/>
            <person name="Sisk P."/>
            <person name="Sykes S."/>
            <person name="Wortman J."/>
            <person name="Nusbaum C."/>
            <person name="Birren B."/>
        </authorList>
    </citation>
    <scope>NUCLEOTIDE SEQUENCE [LARGE SCALE GENOMIC DNA]</scope>
    <source>
        <strain evidence="7 8">G22</strain>
    </source>
</reference>
<dbReference type="InterPro" id="IPR037118">
    <property type="entry name" value="Val-tRNA_synth_C_sf"/>
</dbReference>
<feature type="compositionally biased region" description="Low complexity" evidence="5">
    <location>
        <begin position="543"/>
        <end position="557"/>
    </location>
</feature>
<dbReference type="RefSeq" id="WP_016312767.1">
    <property type="nucleotide sequence ID" value="NZ_KE159653.1"/>
</dbReference>
<dbReference type="Pfam" id="PF00005">
    <property type="entry name" value="ABC_tran"/>
    <property type="match status" value="2"/>
</dbReference>
<feature type="compositionally biased region" description="Polar residues" evidence="5">
    <location>
        <begin position="564"/>
        <end position="574"/>
    </location>
</feature>
<dbReference type="OrthoDB" id="9762369at2"/>
<keyword evidence="2" id="KW-0547">Nucleotide-binding</keyword>
<dbReference type="FunFam" id="3.40.50.300:FF:000011">
    <property type="entry name" value="Putative ABC transporter ATP-binding component"/>
    <property type="match status" value="1"/>
</dbReference>
<dbReference type="FunFam" id="3.40.50.300:FF:000309">
    <property type="entry name" value="ABC transporter ATP-binding protein"/>
    <property type="match status" value="1"/>
</dbReference>
<dbReference type="SMART" id="SM00382">
    <property type="entry name" value="AAA"/>
    <property type="match status" value="2"/>
</dbReference>
<gene>
    <name evidence="7" type="ORF">C812_02291</name>
</gene>
<dbReference type="Proteomes" id="UP000019598">
    <property type="component" value="Unassembled WGS sequence"/>
</dbReference>
<dbReference type="GO" id="GO:0016887">
    <property type="term" value="F:ATP hydrolysis activity"/>
    <property type="evidence" value="ECO:0007669"/>
    <property type="project" value="InterPro"/>
</dbReference>
<dbReference type="InterPro" id="IPR032781">
    <property type="entry name" value="ABC_tran_Xtn"/>
</dbReference>
<dbReference type="InterPro" id="IPR003593">
    <property type="entry name" value="AAA+_ATPase"/>
</dbReference>
<dbReference type="STRING" id="1235795.C812_02291"/>
<sequence>MNILTVEHLTKTYGEKVLFQDASFGMGENDKIGIIGVNGTGKSTFLKVIAGLEQADSGKVAINRDVRVTFLAQNPEYDPDISVLRGVFQGGGPELQVVSAYMEAEEALEREPGDAGRQAELARLSQEMDRLQTWTLVSEAKSVLSKLGITDFTQNMGSLSGGQRKRVALASALILPSELLIMDEPTNHIDNESVAWLESYLQKRRGALLLITHDRYFLDRVCNVMLELDHGRLFRYEANYSRFLELKSEREEREAASEQKRQNLLRGELAWIRRGAKARSTKQKARIERFEKLQAAKTEYKSDNLEISVASTRLGRKILEIEGLRKSIEGRLLIGDLTYTAVPGDRVGIVGPNGSGKSTLLNMIAGRIEPDAGQIVLGQTVKLGYFTQEHQEMDSRQRVIEYIKEAAEVVTTADGSRITASQMLERFLFPPDMQWTPIGKLSGGEKRRLYLLRVLMGAPNVLLLDEPTNDLDIQTLTVLEAYLDEFPGAVFVVSHDRYFLDRTVDKIMAFEGGGVIAVHVGDYSDYEERTQGSDAHGAGKGSEGSSAGSGSRKAGTSEAVASGGSATDANTGNRNAGRGEKLKFSYNEQREFETIDATIEAAEQRLAAISEEMEAAASDAVRLQELIQQQQEAEAELDRLMERWTYLNELAEKIEAQRNG</sequence>
<evidence type="ECO:0000313" key="8">
    <source>
        <dbReference type="Proteomes" id="UP000019598"/>
    </source>
</evidence>
<dbReference type="Pfam" id="PF12848">
    <property type="entry name" value="ABC_tran_Xtn"/>
    <property type="match status" value="1"/>
</dbReference>
<evidence type="ECO:0000259" key="6">
    <source>
        <dbReference type="PROSITE" id="PS50893"/>
    </source>
</evidence>
<dbReference type="Gene3D" id="1.10.287.380">
    <property type="entry name" value="Valyl-tRNA synthetase, C-terminal domain"/>
    <property type="match status" value="1"/>
</dbReference>
<evidence type="ECO:0000256" key="3">
    <source>
        <dbReference type="ARBA" id="ARBA00022840"/>
    </source>
</evidence>
<feature type="region of interest" description="Disordered" evidence="5">
    <location>
        <begin position="527"/>
        <end position="581"/>
    </location>
</feature>
<dbReference type="PROSITE" id="PS50893">
    <property type="entry name" value="ABC_TRANSPORTER_2"/>
    <property type="match status" value="2"/>
</dbReference>
<dbReference type="AlphaFoldDB" id="R9LCX4"/>
<evidence type="ECO:0000256" key="4">
    <source>
        <dbReference type="SAM" id="Coils"/>
    </source>
</evidence>
<dbReference type="InterPro" id="IPR017871">
    <property type="entry name" value="ABC_transporter-like_CS"/>
</dbReference>
<keyword evidence="1" id="KW-0677">Repeat</keyword>
<dbReference type="HOGENOM" id="CLU_000604_36_0_9"/>
<feature type="domain" description="ABC transporter" evidence="6">
    <location>
        <begin position="319"/>
        <end position="537"/>
    </location>
</feature>
<keyword evidence="3 7" id="KW-0067">ATP-binding</keyword>